<name>A0ABQ2I7A9_9PSEU</name>
<comment type="caution">
    <text evidence="2">The sequence shown here is derived from an EMBL/GenBank/DDBJ whole genome shotgun (WGS) entry which is preliminary data.</text>
</comment>
<keyword evidence="1" id="KW-0812">Transmembrane</keyword>
<evidence type="ECO:0000256" key="1">
    <source>
        <dbReference type="SAM" id="Phobius"/>
    </source>
</evidence>
<evidence type="ECO:0000313" key="3">
    <source>
        <dbReference type="Proteomes" id="UP000597656"/>
    </source>
</evidence>
<gene>
    <name evidence="2" type="ORF">GCM10011609_43390</name>
</gene>
<dbReference type="Proteomes" id="UP000597656">
    <property type="component" value="Unassembled WGS sequence"/>
</dbReference>
<sequence>MNIEDELRGALDVAAPPPTTTLDVVMRRGRRRVFAQRAGAVLGVVAVVAGIGFGATTLNQAAPTPQQADRPDAGPATVEHAVGWPRVNTPPQTPYGTYTPAATAPPPAGRPILSMPQCNIGDRKRAMKVPTGAVKPNDEFVQKWVGTVRQQLPEVRVSDLLPRLERSPWKESGVDLTDAGGTGSVWLTLGRFAGTPLEYADDNLWTSGDCEPPYRTTLPDGTIIQLHSVRAAEPFQTLLQVMEVFRPDGLLLHLQLANYGSKDMRPAAQEGYWERSGPGRANLPLSEEQFSRLGPAIAGVA</sequence>
<keyword evidence="1" id="KW-1133">Transmembrane helix</keyword>
<dbReference type="RefSeq" id="WP_189156562.1">
    <property type="nucleotide sequence ID" value="NZ_BMNC01000005.1"/>
</dbReference>
<feature type="transmembrane region" description="Helical" evidence="1">
    <location>
        <begin position="38"/>
        <end position="58"/>
    </location>
</feature>
<proteinExistence type="predicted"/>
<organism evidence="2 3">
    <name type="scientific">Lentzea pudingi</name>
    <dbReference type="NCBI Taxonomy" id="1789439"/>
    <lineage>
        <taxon>Bacteria</taxon>
        <taxon>Bacillati</taxon>
        <taxon>Actinomycetota</taxon>
        <taxon>Actinomycetes</taxon>
        <taxon>Pseudonocardiales</taxon>
        <taxon>Pseudonocardiaceae</taxon>
        <taxon>Lentzea</taxon>
    </lineage>
</organism>
<protein>
    <submittedName>
        <fullName evidence="2">Uncharacterized protein</fullName>
    </submittedName>
</protein>
<keyword evidence="1" id="KW-0472">Membrane</keyword>
<dbReference type="EMBL" id="BMNC01000005">
    <property type="protein sequence ID" value="GGN00364.1"/>
    <property type="molecule type" value="Genomic_DNA"/>
</dbReference>
<evidence type="ECO:0000313" key="2">
    <source>
        <dbReference type="EMBL" id="GGN00364.1"/>
    </source>
</evidence>
<accession>A0ABQ2I7A9</accession>
<reference evidence="3" key="1">
    <citation type="journal article" date="2019" name="Int. J. Syst. Evol. Microbiol.">
        <title>The Global Catalogue of Microorganisms (GCM) 10K type strain sequencing project: providing services to taxonomists for standard genome sequencing and annotation.</title>
        <authorList>
            <consortium name="The Broad Institute Genomics Platform"/>
            <consortium name="The Broad Institute Genome Sequencing Center for Infectious Disease"/>
            <person name="Wu L."/>
            <person name="Ma J."/>
        </authorList>
    </citation>
    <scope>NUCLEOTIDE SEQUENCE [LARGE SCALE GENOMIC DNA]</scope>
    <source>
        <strain evidence="3">CGMCC 4.7319</strain>
    </source>
</reference>
<keyword evidence="3" id="KW-1185">Reference proteome</keyword>